<evidence type="ECO:0000256" key="10">
    <source>
        <dbReference type="ARBA" id="ARBA00023077"/>
    </source>
</evidence>
<evidence type="ECO:0000256" key="3">
    <source>
        <dbReference type="ARBA" id="ARBA00022448"/>
    </source>
</evidence>
<dbReference type="GO" id="GO:0009279">
    <property type="term" value="C:cell outer membrane"/>
    <property type="evidence" value="ECO:0007669"/>
    <property type="project" value="UniProtKB-SubCell"/>
</dbReference>
<dbReference type="Pfam" id="PF07715">
    <property type="entry name" value="Plug"/>
    <property type="match status" value="1"/>
</dbReference>
<dbReference type="RefSeq" id="WP_260420036.1">
    <property type="nucleotide sequence ID" value="NZ_JACHLK010000001.1"/>
</dbReference>
<evidence type="ECO:0000259" key="18">
    <source>
        <dbReference type="Pfam" id="PF00593"/>
    </source>
</evidence>
<gene>
    <name evidence="20" type="ORF">HNP48_000063</name>
</gene>
<dbReference type="PANTHER" id="PTHR32552">
    <property type="entry name" value="FERRICHROME IRON RECEPTOR-RELATED"/>
    <property type="match status" value="1"/>
</dbReference>
<dbReference type="GO" id="GO:0038023">
    <property type="term" value="F:signaling receptor activity"/>
    <property type="evidence" value="ECO:0007669"/>
    <property type="project" value="InterPro"/>
</dbReference>
<dbReference type="SUPFAM" id="SSF56935">
    <property type="entry name" value="Porins"/>
    <property type="match status" value="1"/>
</dbReference>
<feature type="chain" id="PRO_5031485130" evidence="17">
    <location>
        <begin position="36"/>
        <end position="723"/>
    </location>
</feature>
<evidence type="ECO:0000256" key="7">
    <source>
        <dbReference type="ARBA" id="ARBA00022729"/>
    </source>
</evidence>
<keyword evidence="10 16" id="KW-0798">TonB box</keyword>
<evidence type="ECO:0000256" key="15">
    <source>
        <dbReference type="PROSITE-ProRule" id="PRU10144"/>
    </source>
</evidence>
<dbReference type="InterPro" id="IPR037066">
    <property type="entry name" value="Plug_dom_sf"/>
</dbReference>
<keyword evidence="12 20" id="KW-0675">Receptor</keyword>
<dbReference type="InterPro" id="IPR000531">
    <property type="entry name" value="Beta-barrel_TonB"/>
</dbReference>
<dbReference type="InterPro" id="IPR010917">
    <property type="entry name" value="TonB_rcpt_CS"/>
</dbReference>
<evidence type="ECO:0000256" key="6">
    <source>
        <dbReference type="ARBA" id="ARBA00022692"/>
    </source>
</evidence>
<dbReference type="GO" id="GO:0015344">
    <property type="term" value="F:siderophore uptake transmembrane transporter activity"/>
    <property type="evidence" value="ECO:0007669"/>
    <property type="project" value="TreeGrafter"/>
</dbReference>
<keyword evidence="4 14" id="KW-1134">Transmembrane beta strand</keyword>
<dbReference type="Pfam" id="PF00593">
    <property type="entry name" value="TonB_dep_Rec_b-barrel"/>
    <property type="match status" value="1"/>
</dbReference>
<keyword evidence="9" id="KW-0406">Ion transport</keyword>
<proteinExistence type="inferred from homology"/>
<evidence type="ECO:0000256" key="2">
    <source>
        <dbReference type="ARBA" id="ARBA00009810"/>
    </source>
</evidence>
<evidence type="ECO:0000256" key="16">
    <source>
        <dbReference type="RuleBase" id="RU003357"/>
    </source>
</evidence>
<feature type="signal peptide" evidence="17">
    <location>
        <begin position="1"/>
        <end position="35"/>
    </location>
</feature>
<keyword evidence="5" id="KW-0410">Iron transport</keyword>
<evidence type="ECO:0000313" key="21">
    <source>
        <dbReference type="Proteomes" id="UP000575083"/>
    </source>
</evidence>
<comment type="caution">
    <text evidence="20">The sequence shown here is derived from an EMBL/GenBank/DDBJ whole genome shotgun (WGS) entry which is preliminary data.</text>
</comment>
<feature type="domain" description="TonB-dependent receptor-like beta-barrel" evidence="18">
    <location>
        <begin position="281"/>
        <end position="695"/>
    </location>
</feature>
<evidence type="ECO:0000256" key="17">
    <source>
        <dbReference type="SAM" id="SignalP"/>
    </source>
</evidence>
<keyword evidence="6 14" id="KW-0812">Transmembrane</keyword>
<dbReference type="GO" id="GO:0015891">
    <property type="term" value="P:siderophore transport"/>
    <property type="evidence" value="ECO:0007669"/>
    <property type="project" value="InterPro"/>
</dbReference>
<dbReference type="AlphaFoldDB" id="A0A7X0U777"/>
<dbReference type="NCBIfam" id="TIGR01783">
    <property type="entry name" value="TonB-siderophor"/>
    <property type="match status" value="1"/>
</dbReference>
<evidence type="ECO:0000313" key="20">
    <source>
        <dbReference type="EMBL" id="MBB6557399.1"/>
    </source>
</evidence>
<keyword evidence="7 17" id="KW-0732">Signal</keyword>
<keyword evidence="21" id="KW-1185">Reference proteome</keyword>
<feature type="short sequence motif" description="TonB C-terminal box" evidence="15">
    <location>
        <begin position="706"/>
        <end position="723"/>
    </location>
</feature>
<evidence type="ECO:0000256" key="1">
    <source>
        <dbReference type="ARBA" id="ARBA00004571"/>
    </source>
</evidence>
<dbReference type="CDD" id="cd01347">
    <property type="entry name" value="ligand_gated_channel"/>
    <property type="match status" value="1"/>
</dbReference>
<dbReference type="InterPro" id="IPR012910">
    <property type="entry name" value="Plug_dom"/>
</dbReference>
<comment type="subcellular location">
    <subcellularLocation>
        <location evidence="1 14">Cell outer membrane</location>
        <topology evidence="1 14">Multi-pass membrane protein</topology>
    </subcellularLocation>
</comment>
<accession>A0A7X0U777</accession>
<name>A0A7X0U777_9BURK</name>
<dbReference type="Gene3D" id="2.170.130.10">
    <property type="entry name" value="TonB-dependent receptor, plug domain"/>
    <property type="match status" value="1"/>
</dbReference>
<dbReference type="PROSITE" id="PS52016">
    <property type="entry name" value="TONB_DEPENDENT_REC_3"/>
    <property type="match status" value="1"/>
</dbReference>
<keyword evidence="13 14" id="KW-0998">Cell outer membrane</keyword>
<feature type="domain" description="TonB-dependent receptor plug" evidence="19">
    <location>
        <begin position="85"/>
        <end position="183"/>
    </location>
</feature>
<protein>
    <submittedName>
        <fullName evidence="20">Iron complex outermembrane receptor protein</fullName>
    </submittedName>
</protein>
<dbReference type="InterPro" id="IPR010105">
    <property type="entry name" value="TonB_sidphr_rcpt"/>
</dbReference>
<keyword evidence="8" id="KW-0408">Iron</keyword>
<evidence type="ECO:0000256" key="12">
    <source>
        <dbReference type="ARBA" id="ARBA00023170"/>
    </source>
</evidence>
<sequence>MQSMIPRSLRDSQRFTPHPLALLVRQCLGAGLAVAAVGAAAQSGATLDEVKVREQAEAIGGLQKTYHGGQFARGGDLGMLGKTDQMNVPFSTTNYTNELIQNQQALTVADVVMNDASVRTLQARGGYGDDFQVRGLTVSNTDVSVNGLFGLSPSTRMPLELIERVEVLKGPGALTNGVGPSGSVGGSINLVTKRAADTPITRLTTTYMGKAQFGAHVDVGRRFGEDNQWGVRANALVRNGEGNVDGGRQRADLAALGLDYAGGRLRWSLDAYATEGETRQFRPQTAFRAGITQMPAAPDNRTSIYPGANLTDDMRTLMSRVEYDLNDSTVVYGGVGYTHNTNEQNFPTAGLRVDSLGNFTVANGYYDAYNKTSSMDAGLRTKFQTGGIGHTVALSTNYLNQEIGYFYQLTSTYAPSNIYNPAPLPTITFPRGNPSKSSELEQHSVALADTLSFDSGRYLLTLGMRDQTIEQSAFNVNTGASSSYYKASAVTPLAGLVFKPTKNISVYTNYTAGLTRGGTAGPGTANAGETFAPQKSKQNEIGVKVDWGQLTTQAAIYQIKRPSAMTDPVTNRYSFGGEQRNRGLELTAYGEVQRGLRAMASASFNNAKLTRTAGGVNQGNDAAGVPDRTFNLGLDWDTPVQNLSVNGRVIHTSSMYADATNRLRVDSWTRLDLGARYATKVAGKPLVLRANLENVADKNYWVISNYVTVGAPRTLMLSAAVDF</sequence>
<dbReference type="PROSITE" id="PS01156">
    <property type="entry name" value="TONB_DEPENDENT_REC_2"/>
    <property type="match status" value="1"/>
</dbReference>
<evidence type="ECO:0000256" key="13">
    <source>
        <dbReference type="ARBA" id="ARBA00023237"/>
    </source>
</evidence>
<evidence type="ECO:0000259" key="19">
    <source>
        <dbReference type="Pfam" id="PF07715"/>
    </source>
</evidence>
<evidence type="ECO:0000256" key="8">
    <source>
        <dbReference type="ARBA" id="ARBA00023004"/>
    </source>
</evidence>
<evidence type="ECO:0000256" key="14">
    <source>
        <dbReference type="PROSITE-ProRule" id="PRU01360"/>
    </source>
</evidence>
<dbReference type="Proteomes" id="UP000575083">
    <property type="component" value="Unassembled WGS sequence"/>
</dbReference>
<dbReference type="Gene3D" id="2.40.170.20">
    <property type="entry name" value="TonB-dependent receptor, beta-barrel domain"/>
    <property type="match status" value="1"/>
</dbReference>
<dbReference type="PANTHER" id="PTHR32552:SF82">
    <property type="entry name" value="FCUA PROTEIN"/>
    <property type="match status" value="1"/>
</dbReference>
<dbReference type="InterPro" id="IPR039426">
    <property type="entry name" value="TonB-dep_rcpt-like"/>
</dbReference>
<keyword evidence="11 14" id="KW-0472">Membrane</keyword>
<evidence type="ECO:0000256" key="4">
    <source>
        <dbReference type="ARBA" id="ARBA00022452"/>
    </source>
</evidence>
<reference evidence="20 21" key="1">
    <citation type="submission" date="2020-08" db="EMBL/GenBank/DDBJ databases">
        <title>Functional genomics of gut bacteria from endangered species of beetles.</title>
        <authorList>
            <person name="Carlos-Shanley C."/>
        </authorList>
    </citation>
    <scope>NUCLEOTIDE SEQUENCE [LARGE SCALE GENOMIC DNA]</scope>
    <source>
        <strain evidence="20 21">S00198</strain>
    </source>
</reference>
<evidence type="ECO:0000256" key="5">
    <source>
        <dbReference type="ARBA" id="ARBA00022496"/>
    </source>
</evidence>
<comment type="similarity">
    <text evidence="2 14 16">Belongs to the TonB-dependent receptor family.</text>
</comment>
<keyword evidence="3 14" id="KW-0813">Transport</keyword>
<dbReference type="InterPro" id="IPR036942">
    <property type="entry name" value="Beta-barrel_TonB_sf"/>
</dbReference>
<evidence type="ECO:0000256" key="9">
    <source>
        <dbReference type="ARBA" id="ARBA00023065"/>
    </source>
</evidence>
<organism evidence="20 21">
    <name type="scientific">Acidovorax soli</name>
    <dbReference type="NCBI Taxonomy" id="592050"/>
    <lineage>
        <taxon>Bacteria</taxon>
        <taxon>Pseudomonadati</taxon>
        <taxon>Pseudomonadota</taxon>
        <taxon>Betaproteobacteria</taxon>
        <taxon>Burkholderiales</taxon>
        <taxon>Comamonadaceae</taxon>
        <taxon>Acidovorax</taxon>
    </lineage>
</organism>
<evidence type="ECO:0000256" key="11">
    <source>
        <dbReference type="ARBA" id="ARBA00023136"/>
    </source>
</evidence>
<dbReference type="EMBL" id="JACHLK010000001">
    <property type="protein sequence ID" value="MBB6557399.1"/>
    <property type="molecule type" value="Genomic_DNA"/>
</dbReference>